<keyword evidence="6" id="KW-0732">Signal</keyword>
<dbReference type="GO" id="GO:0020037">
    <property type="term" value="F:heme binding"/>
    <property type="evidence" value="ECO:0007669"/>
    <property type="project" value="InterPro"/>
</dbReference>
<dbReference type="EMBL" id="QOKW01000022">
    <property type="protein sequence ID" value="KAA0677705.1"/>
    <property type="molecule type" value="Genomic_DNA"/>
</dbReference>
<proteinExistence type="predicted"/>
<feature type="chain" id="PRO_5040993376" description="DUF5666 domain-containing protein" evidence="6">
    <location>
        <begin position="22"/>
        <end position="128"/>
    </location>
</feature>
<keyword evidence="8" id="KW-1185">Reference proteome</keyword>
<evidence type="ECO:0000256" key="2">
    <source>
        <dbReference type="ARBA" id="ARBA00022617"/>
    </source>
</evidence>
<evidence type="ECO:0008006" key="9">
    <source>
        <dbReference type="Google" id="ProtNLM"/>
    </source>
</evidence>
<evidence type="ECO:0000256" key="5">
    <source>
        <dbReference type="SAM" id="MobiDB-lite"/>
    </source>
</evidence>
<dbReference type="AlphaFoldDB" id="A0A9W7NGI1"/>
<dbReference type="Gene3D" id="2.40.50.140">
    <property type="entry name" value="Nucleic acid-binding proteins"/>
    <property type="match status" value="1"/>
</dbReference>
<evidence type="ECO:0000256" key="1">
    <source>
        <dbReference type="ARBA" id="ARBA00004370"/>
    </source>
</evidence>
<reference evidence="7 8" key="1">
    <citation type="submission" date="2018-07" db="EMBL/GenBank/DDBJ databases">
        <title>Genome sequence of Azospirillum sp. ATCC 49961.</title>
        <authorList>
            <person name="Sant'Anna F.H."/>
            <person name="Baldani J.I."/>
            <person name="Zilli J.E."/>
            <person name="Reis V.M."/>
            <person name="Hartmann A."/>
            <person name="Cruz L."/>
            <person name="de Souza E.M."/>
            <person name="de Oliveira Pedrosa F."/>
            <person name="Passaglia L.M.P."/>
        </authorList>
    </citation>
    <scope>NUCLEOTIDE SEQUENCE [LARGE SCALE GENOMIC DNA]</scope>
    <source>
        <strain evidence="7 8">ATCC 49961</strain>
    </source>
</reference>
<dbReference type="RefSeq" id="WP_149471172.1">
    <property type="nucleotide sequence ID" value="NZ_QOKW01000022.1"/>
</dbReference>
<sequence>MLKTTALAALGLLTLSGAASAGDHHRAQAFQPSSPQALMAVVEAGGGTVTGTVSTVAATSFVLSDGEKEIPVTSHHFLPDGIQSGDQITVVGNIRQGGIRADQIIRQDGTSFGRDASPDRPRHYADND</sequence>
<dbReference type="OrthoDB" id="7307195at2"/>
<dbReference type="Pfam" id="PF03100">
    <property type="entry name" value="CcmE"/>
    <property type="match status" value="1"/>
</dbReference>
<keyword evidence="4" id="KW-0472">Membrane</keyword>
<dbReference type="GO" id="GO:0005886">
    <property type="term" value="C:plasma membrane"/>
    <property type="evidence" value="ECO:0007669"/>
    <property type="project" value="InterPro"/>
</dbReference>
<dbReference type="SUPFAM" id="SSF82093">
    <property type="entry name" value="Heme chaperone CcmE"/>
    <property type="match status" value="1"/>
</dbReference>
<dbReference type="InterPro" id="IPR012340">
    <property type="entry name" value="NA-bd_OB-fold"/>
</dbReference>
<comment type="caution">
    <text evidence="7">The sequence shown here is derived from an EMBL/GenBank/DDBJ whole genome shotgun (WGS) entry which is preliminary data.</text>
</comment>
<comment type="subcellular location">
    <subcellularLocation>
        <location evidence="1">Membrane</location>
    </subcellularLocation>
</comment>
<protein>
    <recommendedName>
        <fullName evidence="9">DUF5666 domain-containing protein</fullName>
    </recommendedName>
</protein>
<keyword evidence="2" id="KW-0408">Iron</keyword>
<gene>
    <name evidence="7" type="ORF">DS843_22975</name>
</gene>
<dbReference type="InterPro" id="IPR036127">
    <property type="entry name" value="CcmE-like_sf"/>
</dbReference>
<evidence type="ECO:0000313" key="8">
    <source>
        <dbReference type="Proteomes" id="UP000480854"/>
    </source>
</evidence>
<keyword evidence="2" id="KW-0479">Metal-binding</keyword>
<accession>A0A9W7NGI1</accession>
<evidence type="ECO:0000256" key="4">
    <source>
        <dbReference type="ARBA" id="ARBA00023136"/>
    </source>
</evidence>
<evidence type="ECO:0000256" key="3">
    <source>
        <dbReference type="ARBA" id="ARBA00022748"/>
    </source>
</evidence>
<dbReference type="GO" id="GO:0017003">
    <property type="term" value="P:protein-heme linkage"/>
    <property type="evidence" value="ECO:0007669"/>
    <property type="project" value="InterPro"/>
</dbReference>
<name>A0A9W7NGI1_9PROT</name>
<organism evidence="7 8">
    <name type="scientific">Roseomonas genomospecies 6</name>
    <dbReference type="NCBI Taxonomy" id="214106"/>
    <lineage>
        <taxon>Bacteria</taxon>
        <taxon>Pseudomonadati</taxon>
        <taxon>Pseudomonadota</taxon>
        <taxon>Alphaproteobacteria</taxon>
        <taxon>Acetobacterales</taxon>
        <taxon>Roseomonadaceae</taxon>
        <taxon>Roseomonas</taxon>
    </lineage>
</organism>
<feature type="region of interest" description="Disordered" evidence="5">
    <location>
        <begin position="106"/>
        <end position="128"/>
    </location>
</feature>
<dbReference type="GO" id="GO:0017004">
    <property type="term" value="P:cytochrome complex assembly"/>
    <property type="evidence" value="ECO:0007669"/>
    <property type="project" value="UniProtKB-KW"/>
</dbReference>
<dbReference type="InterPro" id="IPR004329">
    <property type="entry name" value="CcmE"/>
</dbReference>
<keyword evidence="2" id="KW-0349">Heme</keyword>
<feature type="signal peptide" evidence="6">
    <location>
        <begin position="1"/>
        <end position="21"/>
    </location>
</feature>
<evidence type="ECO:0000256" key="6">
    <source>
        <dbReference type="SAM" id="SignalP"/>
    </source>
</evidence>
<feature type="compositionally biased region" description="Basic and acidic residues" evidence="5">
    <location>
        <begin position="116"/>
        <end position="128"/>
    </location>
</feature>
<keyword evidence="3" id="KW-0201">Cytochrome c-type biogenesis</keyword>
<evidence type="ECO:0000313" key="7">
    <source>
        <dbReference type="EMBL" id="KAA0677705.1"/>
    </source>
</evidence>
<dbReference type="Proteomes" id="UP000480854">
    <property type="component" value="Unassembled WGS sequence"/>
</dbReference>